<feature type="domain" description="ABC transporter" evidence="4">
    <location>
        <begin position="5"/>
        <end position="228"/>
    </location>
</feature>
<dbReference type="Gene3D" id="3.40.50.300">
    <property type="entry name" value="P-loop containing nucleotide triphosphate hydrolases"/>
    <property type="match status" value="1"/>
</dbReference>
<dbReference type="SMART" id="SM00382">
    <property type="entry name" value="AAA"/>
    <property type="match status" value="1"/>
</dbReference>
<keyword evidence="1" id="KW-0813">Transport</keyword>
<keyword evidence="3" id="KW-0067">ATP-binding</keyword>
<evidence type="ECO:0000256" key="3">
    <source>
        <dbReference type="ARBA" id="ARBA00022840"/>
    </source>
</evidence>
<dbReference type="GO" id="GO:0055085">
    <property type="term" value="P:transmembrane transport"/>
    <property type="evidence" value="ECO:0007669"/>
    <property type="project" value="UniProtKB-ARBA"/>
</dbReference>
<name>A0A1R1ML57_9BACT</name>
<dbReference type="InterPro" id="IPR027417">
    <property type="entry name" value="P-loop_NTPase"/>
</dbReference>
<dbReference type="GO" id="GO:0005524">
    <property type="term" value="F:ATP binding"/>
    <property type="evidence" value="ECO:0007669"/>
    <property type="project" value="UniProtKB-KW"/>
</dbReference>
<keyword evidence="2" id="KW-0547">Nucleotide-binding</keyword>
<keyword evidence="6" id="KW-1185">Reference proteome</keyword>
<dbReference type="STRING" id="1914305.BLW93_04430"/>
<evidence type="ECO:0000313" key="5">
    <source>
        <dbReference type="EMBL" id="OMH40545.1"/>
    </source>
</evidence>
<sequence length="234" mass="26551">MDTVLRVENLSVTFENKGILKSEVFHAVKGVSFSLHKGEVLGIVGQSGSGKTTVGRAILGLVPYEGKIEFKGKTISCMFQDPLASLHPYLSVRRQLLDILPDEERIKRLFASFNLNYERLSGKKPSELSGGQRQRVIIIRSLLVSPDLIIADEPISMLDVTLKMWVLKTLRELKENFDLSMLFVTHDLLTTKYICDRIMVMKDGEIVEEGTLEEIFKNPKKEYTRELLQAIPRL</sequence>
<comment type="caution">
    <text evidence="5">The sequence shown here is derived from an EMBL/GenBank/DDBJ whole genome shotgun (WGS) entry which is preliminary data.</text>
</comment>
<dbReference type="PANTHER" id="PTHR43776">
    <property type="entry name" value="TRANSPORT ATP-BINDING PROTEIN"/>
    <property type="match status" value="1"/>
</dbReference>
<dbReference type="CDD" id="cd03257">
    <property type="entry name" value="ABC_NikE_OppD_transporters"/>
    <property type="match status" value="1"/>
</dbReference>
<reference evidence="5 6" key="1">
    <citation type="submission" date="2016-10" db="EMBL/GenBank/DDBJ databases">
        <title>Genome sequence of a sulfur-reducing bacterium Desulfurobacterium indicum K6013.</title>
        <authorList>
            <person name="Cao J."/>
            <person name="Shao Z."/>
            <person name="Alain K."/>
            <person name="Jebbar M."/>
        </authorList>
    </citation>
    <scope>NUCLEOTIDE SEQUENCE [LARGE SCALE GENOMIC DNA]</scope>
    <source>
        <strain evidence="5 6">K6013</strain>
    </source>
</reference>
<dbReference type="OrthoDB" id="9806285at2"/>
<dbReference type="GO" id="GO:0016887">
    <property type="term" value="F:ATP hydrolysis activity"/>
    <property type="evidence" value="ECO:0007669"/>
    <property type="project" value="InterPro"/>
</dbReference>
<dbReference type="EMBL" id="MOEN01000013">
    <property type="protein sequence ID" value="OMH40545.1"/>
    <property type="molecule type" value="Genomic_DNA"/>
</dbReference>
<proteinExistence type="predicted"/>
<dbReference type="InterPro" id="IPR050319">
    <property type="entry name" value="ABC_transp_ATP-bind"/>
</dbReference>
<dbReference type="PROSITE" id="PS50893">
    <property type="entry name" value="ABC_TRANSPORTER_2"/>
    <property type="match status" value="1"/>
</dbReference>
<dbReference type="InterPro" id="IPR003439">
    <property type="entry name" value="ABC_transporter-like_ATP-bd"/>
</dbReference>
<evidence type="ECO:0000256" key="2">
    <source>
        <dbReference type="ARBA" id="ARBA00022741"/>
    </source>
</evidence>
<gene>
    <name evidence="5" type="ORF">BLW93_04430</name>
</gene>
<dbReference type="SUPFAM" id="SSF52540">
    <property type="entry name" value="P-loop containing nucleoside triphosphate hydrolases"/>
    <property type="match status" value="1"/>
</dbReference>
<dbReference type="Pfam" id="PF00005">
    <property type="entry name" value="ABC_tran"/>
    <property type="match status" value="1"/>
</dbReference>
<protein>
    <recommendedName>
        <fullName evidence="4">ABC transporter domain-containing protein</fullName>
    </recommendedName>
</protein>
<evidence type="ECO:0000259" key="4">
    <source>
        <dbReference type="PROSITE" id="PS50893"/>
    </source>
</evidence>
<dbReference type="RefSeq" id="WP_076712901.1">
    <property type="nucleotide sequence ID" value="NZ_MOEN01000013.1"/>
</dbReference>
<dbReference type="AlphaFoldDB" id="A0A1R1ML57"/>
<dbReference type="PROSITE" id="PS00211">
    <property type="entry name" value="ABC_TRANSPORTER_1"/>
    <property type="match status" value="1"/>
</dbReference>
<dbReference type="Proteomes" id="UP000187408">
    <property type="component" value="Unassembled WGS sequence"/>
</dbReference>
<evidence type="ECO:0000256" key="1">
    <source>
        <dbReference type="ARBA" id="ARBA00022448"/>
    </source>
</evidence>
<organism evidence="5 6">
    <name type="scientific">Desulfurobacterium indicum</name>
    <dbReference type="NCBI Taxonomy" id="1914305"/>
    <lineage>
        <taxon>Bacteria</taxon>
        <taxon>Pseudomonadati</taxon>
        <taxon>Aquificota</taxon>
        <taxon>Aquificia</taxon>
        <taxon>Desulfurobacteriales</taxon>
        <taxon>Desulfurobacteriaceae</taxon>
        <taxon>Desulfurobacterium</taxon>
    </lineage>
</organism>
<dbReference type="InterPro" id="IPR017871">
    <property type="entry name" value="ABC_transporter-like_CS"/>
</dbReference>
<accession>A0A1R1ML57</accession>
<dbReference type="InterPro" id="IPR003593">
    <property type="entry name" value="AAA+_ATPase"/>
</dbReference>
<evidence type="ECO:0000313" key="6">
    <source>
        <dbReference type="Proteomes" id="UP000187408"/>
    </source>
</evidence>